<feature type="region of interest" description="Disordered" evidence="1">
    <location>
        <begin position="151"/>
        <end position="173"/>
    </location>
</feature>
<dbReference type="PANTHER" id="PTHR11439:SF461">
    <property type="entry name" value="OS10G0432200 PROTEIN"/>
    <property type="match status" value="1"/>
</dbReference>
<accession>A0A2N9ENG5</accession>
<reference evidence="3" key="1">
    <citation type="submission" date="2018-02" db="EMBL/GenBank/DDBJ databases">
        <authorList>
            <person name="Cohen D.B."/>
            <person name="Kent A.D."/>
        </authorList>
    </citation>
    <scope>NUCLEOTIDE SEQUENCE</scope>
</reference>
<organism evidence="3">
    <name type="scientific">Fagus sylvatica</name>
    <name type="common">Beechnut</name>
    <dbReference type="NCBI Taxonomy" id="28930"/>
    <lineage>
        <taxon>Eukaryota</taxon>
        <taxon>Viridiplantae</taxon>
        <taxon>Streptophyta</taxon>
        <taxon>Embryophyta</taxon>
        <taxon>Tracheophyta</taxon>
        <taxon>Spermatophyta</taxon>
        <taxon>Magnoliopsida</taxon>
        <taxon>eudicotyledons</taxon>
        <taxon>Gunneridae</taxon>
        <taxon>Pentapetalae</taxon>
        <taxon>rosids</taxon>
        <taxon>fabids</taxon>
        <taxon>Fagales</taxon>
        <taxon>Fagaceae</taxon>
        <taxon>Fagus</taxon>
    </lineage>
</organism>
<dbReference type="CDD" id="cd09272">
    <property type="entry name" value="RNase_HI_RT_Ty1"/>
    <property type="match status" value="1"/>
</dbReference>
<evidence type="ECO:0000313" key="3">
    <source>
        <dbReference type="EMBL" id="SPC80377.1"/>
    </source>
</evidence>
<dbReference type="AlphaFoldDB" id="A0A2N9ENG5"/>
<dbReference type="PANTHER" id="PTHR11439">
    <property type="entry name" value="GAG-POL-RELATED RETROTRANSPOSON"/>
    <property type="match status" value="1"/>
</dbReference>
<sequence>MFRPLHWVKAILVDDFEVRLEEWESIQCKILSWFINTSVPAISSLIPQLETGQAAWSFLTASMWEQLAAANLPLKCAEDIELFANRSPLPSLDAAAEEFISEESQRPHHHLSSSDVVLATLHPPASFSDRPHRVCKYCKKLGHDISECFHKKKDDKRKQHQSRGLLPRPQATADPLTGKLLKTSRKIGRLFELCNLQIPSHLVSSSAAATTLSPDGTLVLPLSVFGLKRLSLPFTPSIAFPPLPLTRNLPLSYFMKNSQTIPLFEYSVVLALSLFLPINEINSNLGLGYVVFSTFSSRHHFPFISSSMTPIFTDPSVDLYPDPVRDSAPPSSSSDVPSLASSLAVGSPVSDPTPPTPLESPTDLRRSNRVRALPSHLYDYHCYFALATLHEPHTYREASTNPLWPKAMIDELNALHKTHTWDMTILPPGKSVVGCKWVYKIKTQADRSVERYKARLVAKGFTQEYGINYEETFAHVARLTSVRSLLVVVAVRHWLLFQMDVKNTFLNGDFLEKVYMQPTSGYPDSQNQAKYASNLLSKAGITDSKTVSTPLKLNAQLNATDVSACLLLAPLIMLQFFISFSTSRAHSFMAFTSQYSLLLSYAPMLMQTRLGIPLIIALPQVTASYWIPLLSLGVARNNLLLLVPNTSTPIHCDNHSAIHIAHNDVFHERTKYIEIDCHFIRHHLQQSTLTLLSVSSKDQLIDVFTKSHPPGCLRDLVSKLKMASSSTPCV</sequence>
<name>A0A2N9ENG5_FAGSY</name>
<dbReference type="InterPro" id="IPR013103">
    <property type="entry name" value="RVT_2"/>
</dbReference>
<evidence type="ECO:0000259" key="2">
    <source>
        <dbReference type="Pfam" id="PF07727"/>
    </source>
</evidence>
<protein>
    <recommendedName>
        <fullName evidence="2">Reverse transcriptase Ty1/copia-type domain-containing protein</fullName>
    </recommendedName>
</protein>
<evidence type="ECO:0000256" key="1">
    <source>
        <dbReference type="SAM" id="MobiDB-lite"/>
    </source>
</evidence>
<feature type="region of interest" description="Disordered" evidence="1">
    <location>
        <begin position="323"/>
        <end position="366"/>
    </location>
</feature>
<proteinExistence type="predicted"/>
<feature type="compositionally biased region" description="Low complexity" evidence="1">
    <location>
        <begin position="326"/>
        <end position="345"/>
    </location>
</feature>
<feature type="compositionally biased region" description="Basic residues" evidence="1">
    <location>
        <begin position="151"/>
        <end position="161"/>
    </location>
</feature>
<dbReference type="Pfam" id="PF07727">
    <property type="entry name" value="RVT_2"/>
    <property type="match status" value="1"/>
</dbReference>
<dbReference type="EMBL" id="OIVN01000446">
    <property type="protein sequence ID" value="SPC80377.1"/>
    <property type="molecule type" value="Genomic_DNA"/>
</dbReference>
<gene>
    <name evidence="3" type="ORF">FSB_LOCUS8259</name>
</gene>
<feature type="domain" description="Reverse transcriptase Ty1/copia-type" evidence="2">
    <location>
        <begin position="419"/>
        <end position="526"/>
    </location>
</feature>